<sequence>MSNGSGSMVSRRRLGIELRLLRERTGMSAADAADRLDDLSQTKISRLERGKVQRPRIGDVRALLELYGVTGDDSEALLDLTRGSRGRGWWNSYSDLLPSWFHGYVGLEAEAAELINFEPQLIPGLLQTEEYIRTLYQVLPGSKNDDVERQIKVRLLRQDALHRGNPLKLWAIVDEAALRRPFGGNAVMREQLEHLVEASTWPNVVLQVLPFDAGGHPAVTGGFAVLGFPEASDADVTYLDAQGGLFLDQATDVAWYRNLFDHLRAHATDPDRTRDLVKKISKEFT</sequence>
<organism evidence="2 3">
    <name type="scientific">Saccharopolyspora gregorii</name>
    <dbReference type="NCBI Taxonomy" id="33914"/>
    <lineage>
        <taxon>Bacteria</taxon>
        <taxon>Bacillati</taxon>
        <taxon>Actinomycetota</taxon>
        <taxon>Actinomycetes</taxon>
        <taxon>Pseudonocardiales</taxon>
        <taxon>Pseudonocardiaceae</taxon>
        <taxon>Saccharopolyspora</taxon>
    </lineage>
</organism>
<dbReference type="InterPro" id="IPR010982">
    <property type="entry name" value="Lambda_DNA-bd_dom_sf"/>
</dbReference>
<name>A0ABP6RU94_9PSEU</name>
<dbReference type="Pfam" id="PF19054">
    <property type="entry name" value="DUF5753"/>
    <property type="match status" value="1"/>
</dbReference>
<comment type="caution">
    <text evidence="2">The sequence shown here is derived from an EMBL/GenBank/DDBJ whole genome shotgun (WGS) entry which is preliminary data.</text>
</comment>
<dbReference type="SUPFAM" id="SSF47413">
    <property type="entry name" value="lambda repressor-like DNA-binding domains"/>
    <property type="match status" value="1"/>
</dbReference>
<evidence type="ECO:0000259" key="1">
    <source>
        <dbReference type="PROSITE" id="PS50943"/>
    </source>
</evidence>
<feature type="domain" description="HTH cro/C1-type" evidence="1">
    <location>
        <begin position="18"/>
        <end position="74"/>
    </location>
</feature>
<evidence type="ECO:0000313" key="3">
    <source>
        <dbReference type="Proteomes" id="UP001500483"/>
    </source>
</evidence>
<keyword evidence="3" id="KW-1185">Reference proteome</keyword>
<dbReference type="Pfam" id="PF13560">
    <property type="entry name" value="HTH_31"/>
    <property type="match status" value="1"/>
</dbReference>
<dbReference type="CDD" id="cd00093">
    <property type="entry name" value="HTH_XRE"/>
    <property type="match status" value="1"/>
</dbReference>
<accession>A0ABP6RU94</accession>
<dbReference type="SMART" id="SM00530">
    <property type="entry name" value="HTH_XRE"/>
    <property type="match status" value="1"/>
</dbReference>
<protein>
    <submittedName>
        <fullName evidence="2">Helix-turn-helix transcriptional regulator</fullName>
    </submittedName>
</protein>
<dbReference type="RefSeq" id="WP_344928477.1">
    <property type="nucleotide sequence ID" value="NZ_BAAAYK010000038.1"/>
</dbReference>
<gene>
    <name evidence="2" type="ORF">GCM10020366_38820</name>
</gene>
<proteinExistence type="predicted"/>
<dbReference type="Proteomes" id="UP001500483">
    <property type="component" value="Unassembled WGS sequence"/>
</dbReference>
<dbReference type="EMBL" id="BAAAYK010000038">
    <property type="protein sequence ID" value="GAA3360115.1"/>
    <property type="molecule type" value="Genomic_DNA"/>
</dbReference>
<evidence type="ECO:0000313" key="2">
    <source>
        <dbReference type="EMBL" id="GAA3360115.1"/>
    </source>
</evidence>
<dbReference type="PROSITE" id="PS50943">
    <property type="entry name" value="HTH_CROC1"/>
    <property type="match status" value="1"/>
</dbReference>
<dbReference type="InterPro" id="IPR001387">
    <property type="entry name" value="Cro/C1-type_HTH"/>
</dbReference>
<dbReference type="Gene3D" id="1.10.260.40">
    <property type="entry name" value="lambda repressor-like DNA-binding domains"/>
    <property type="match status" value="1"/>
</dbReference>
<dbReference type="InterPro" id="IPR043917">
    <property type="entry name" value="DUF5753"/>
</dbReference>
<reference evidence="3" key="1">
    <citation type="journal article" date="2019" name="Int. J. Syst. Evol. Microbiol.">
        <title>The Global Catalogue of Microorganisms (GCM) 10K type strain sequencing project: providing services to taxonomists for standard genome sequencing and annotation.</title>
        <authorList>
            <consortium name="The Broad Institute Genomics Platform"/>
            <consortium name="The Broad Institute Genome Sequencing Center for Infectious Disease"/>
            <person name="Wu L."/>
            <person name="Ma J."/>
        </authorList>
    </citation>
    <scope>NUCLEOTIDE SEQUENCE [LARGE SCALE GENOMIC DNA]</scope>
    <source>
        <strain evidence="3">JCM 9687</strain>
    </source>
</reference>